<evidence type="ECO:0000256" key="5">
    <source>
        <dbReference type="ARBA" id="ARBA00022840"/>
    </source>
</evidence>
<keyword evidence="6" id="KW-0472">Membrane</keyword>
<dbReference type="Pfam" id="PF00005">
    <property type="entry name" value="ABC_tran"/>
    <property type="match status" value="1"/>
</dbReference>
<evidence type="ECO:0000256" key="1">
    <source>
        <dbReference type="ARBA" id="ARBA00004202"/>
    </source>
</evidence>
<accession>A0A1L6RCT7</accession>
<dbReference type="GO" id="GO:0005524">
    <property type="term" value="F:ATP binding"/>
    <property type="evidence" value="ECO:0007669"/>
    <property type="project" value="UniProtKB-KW"/>
</dbReference>
<dbReference type="SMART" id="SM00382">
    <property type="entry name" value="AAA"/>
    <property type="match status" value="1"/>
</dbReference>
<protein>
    <submittedName>
        <fullName evidence="8">ABC transporter ATP-binding protein</fullName>
    </submittedName>
</protein>
<keyword evidence="3" id="KW-1003">Cell membrane</keyword>
<keyword evidence="2" id="KW-0813">Transport</keyword>
<dbReference type="InterPro" id="IPR027417">
    <property type="entry name" value="P-loop_NTPase"/>
</dbReference>
<dbReference type="OrthoDB" id="9776369at2"/>
<evidence type="ECO:0000313" key="9">
    <source>
        <dbReference type="Proteomes" id="UP000185473"/>
    </source>
</evidence>
<dbReference type="Proteomes" id="UP000185473">
    <property type="component" value="Chromosome"/>
</dbReference>
<keyword evidence="5 8" id="KW-0067">ATP-binding</keyword>
<evidence type="ECO:0000256" key="2">
    <source>
        <dbReference type="ARBA" id="ARBA00022448"/>
    </source>
</evidence>
<evidence type="ECO:0000256" key="4">
    <source>
        <dbReference type="ARBA" id="ARBA00022741"/>
    </source>
</evidence>
<proteinExistence type="predicted"/>
<evidence type="ECO:0000256" key="3">
    <source>
        <dbReference type="ARBA" id="ARBA00022475"/>
    </source>
</evidence>
<gene>
    <name evidence="8" type="ORF">FOL01_1439</name>
</gene>
<evidence type="ECO:0000313" key="8">
    <source>
        <dbReference type="EMBL" id="APS42298.1"/>
    </source>
</evidence>
<organism evidence="8 9">
    <name type="scientific">Weissella jogaejeotgali</name>
    <dbReference type="NCBI Taxonomy" id="1631871"/>
    <lineage>
        <taxon>Bacteria</taxon>
        <taxon>Bacillati</taxon>
        <taxon>Bacillota</taxon>
        <taxon>Bacilli</taxon>
        <taxon>Lactobacillales</taxon>
        <taxon>Lactobacillaceae</taxon>
        <taxon>Weissella</taxon>
    </lineage>
</organism>
<dbReference type="Gene3D" id="3.40.50.300">
    <property type="entry name" value="P-loop containing nucleotide triphosphate hydrolases"/>
    <property type="match status" value="1"/>
</dbReference>
<dbReference type="PROSITE" id="PS00211">
    <property type="entry name" value="ABC_TRANSPORTER_1"/>
    <property type="match status" value="1"/>
</dbReference>
<dbReference type="PANTHER" id="PTHR42788">
    <property type="entry name" value="TAURINE IMPORT ATP-BINDING PROTEIN-RELATED"/>
    <property type="match status" value="1"/>
</dbReference>
<dbReference type="KEGG" id="wjo:FOL01_1439"/>
<dbReference type="InterPro" id="IPR017871">
    <property type="entry name" value="ABC_transporter-like_CS"/>
</dbReference>
<keyword evidence="9" id="KW-1185">Reference proteome</keyword>
<dbReference type="InterPro" id="IPR003439">
    <property type="entry name" value="ABC_transporter-like_ATP-bd"/>
</dbReference>
<dbReference type="PANTHER" id="PTHR42788:SF7">
    <property type="entry name" value="NITRATE ABC TRANSPORTER ATP-BINDING PROTEIN"/>
    <property type="match status" value="1"/>
</dbReference>
<dbReference type="RefSeq" id="WP_075270049.1">
    <property type="nucleotide sequence ID" value="NZ_CP014332.1"/>
</dbReference>
<dbReference type="SUPFAM" id="SSF52540">
    <property type="entry name" value="P-loop containing nucleoside triphosphate hydrolases"/>
    <property type="match status" value="1"/>
</dbReference>
<dbReference type="GO" id="GO:0016887">
    <property type="term" value="F:ATP hydrolysis activity"/>
    <property type="evidence" value="ECO:0007669"/>
    <property type="project" value="InterPro"/>
</dbReference>
<dbReference type="STRING" id="1631871.FOL01_1439"/>
<sequence length="257" mass="28407">MALKEKLRLDHATVVVNQGQPNEKTILDDVSLTLHDGDFVTVLGSNGAGKSTLFNVIAGSLPLTSGHIFLGERDVTKLDEAQRTHFLARVFQDPKLGTAPRMTVAENLLLAERRGLRRRLKNRGLTDEKKASFVAVTKTMGNGLSDRLDMDAGDLSGGQRQALSFLMATQIRPEVLLLDEHTAALDPKTSAQLMQVTNERIHEENLTALMITHHLEDALDYGNRLIIMSDGKISLDVSGDAKEKMTVTDLLNYFNRY</sequence>
<dbReference type="GO" id="GO:0005886">
    <property type="term" value="C:plasma membrane"/>
    <property type="evidence" value="ECO:0007669"/>
    <property type="project" value="UniProtKB-SubCell"/>
</dbReference>
<dbReference type="InterPro" id="IPR003593">
    <property type="entry name" value="AAA+_ATPase"/>
</dbReference>
<dbReference type="PROSITE" id="PS50893">
    <property type="entry name" value="ABC_TRANSPORTER_2"/>
    <property type="match status" value="1"/>
</dbReference>
<reference evidence="8 9" key="1">
    <citation type="submission" date="2016-02" db="EMBL/GenBank/DDBJ databases">
        <title>Complete Genome Sequence of Weissella jogaejeotgali FOL01.</title>
        <authorList>
            <person name="Lee J.-H."/>
            <person name="Ku H.-J."/>
        </authorList>
    </citation>
    <scope>NUCLEOTIDE SEQUENCE [LARGE SCALE GENOMIC DNA]</scope>
    <source>
        <strain evidence="8 9">FOL01</strain>
    </source>
</reference>
<comment type="subcellular location">
    <subcellularLocation>
        <location evidence="1">Cell membrane</location>
        <topology evidence="1">Peripheral membrane protein</topology>
    </subcellularLocation>
</comment>
<evidence type="ECO:0000259" key="7">
    <source>
        <dbReference type="PROSITE" id="PS50893"/>
    </source>
</evidence>
<dbReference type="InterPro" id="IPR050166">
    <property type="entry name" value="ABC_transporter_ATP-bind"/>
</dbReference>
<evidence type="ECO:0000256" key="6">
    <source>
        <dbReference type="ARBA" id="ARBA00023136"/>
    </source>
</evidence>
<feature type="domain" description="ABC transporter" evidence="7">
    <location>
        <begin position="7"/>
        <end position="255"/>
    </location>
</feature>
<keyword evidence="4" id="KW-0547">Nucleotide-binding</keyword>
<name>A0A1L6RCT7_9LACO</name>
<dbReference type="AlphaFoldDB" id="A0A1L6RCT7"/>
<dbReference type="EMBL" id="CP014332">
    <property type="protein sequence ID" value="APS42298.1"/>
    <property type="molecule type" value="Genomic_DNA"/>
</dbReference>